<dbReference type="Proteomes" id="UP000269154">
    <property type="component" value="Unassembled WGS sequence"/>
</dbReference>
<reference evidence="1 2" key="1">
    <citation type="journal article" date="2018" name="ACS Chem. Biol.">
        <title>Ketoreductase domain dysfunction expands chemodiversity: malyngamide biosynthesis in the cyanobacterium Okeania hirsuta.</title>
        <authorList>
            <person name="Moss N.A."/>
            <person name="Leao T."/>
            <person name="Rankin M."/>
            <person name="McCullough T.M."/>
            <person name="Qu P."/>
            <person name="Korobeynikov A."/>
            <person name="Smith J.L."/>
            <person name="Gerwick L."/>
            <person name="Gerwick W.H."/>
        </authorList>
    </citation>
    <scope>NUCLEOTIDE SEQUENCE [LARGE SCALE GENOMIC DNA]</scope>
    <source>
        <strain evidence="1 2">PAB10Feb10-1</strain>
    </source>
</reference>
<accession>A0A3N6RPA6</accession>
<evidence type="ECO:0000313" key="2">
    <source>
        <dbReference type="Proteomes" id="UP000269154"/>
    </source>
</evidence>
<organism evidence="1 2">
    <name type="scientific">Okeania hirsuta</name>
    <dbReference type="NCBI Taxonomy" id="1458930"/>
    <lineage>
        <taxon>Bacteria</taxon>
        <taxon>Bacillati</taxon>
        <taxon>Cyanobacteriota</taxon>
        <taxon>Cyanophyceae</taxon>
        <taxon>Oscillatoriophycideae</taxon>
        <taxon>Oscillatoriales</taxon>
        <taxon>Microcoleaceae</taxon>
        <taxon>Okeania</taxon>
    </lineage>
</organism>
<dbReference type="AlphaFoldDB" id="A0A3N6RPA6"/>
<proteinExistence type="predicted"/>
<name>A0A3N6RPA6_9CYAN</name>
<evidence type="ECO:0000313" key="1">
    <source>
        <dbReference type="EMBL" id="RQH52771.1"/>
    </source>
</evidence>
<gene>
    <name evidence="1" type="ORF">D5R40_04640</name>
</gene>
<dbReference type="OrthoDB" id="560787at2"/>
<protein>
    <submittedName>
        <fullName evidence="1">Uncharacterized protein</fullName>
    </submittedName>
</protein>
<sequence length="453" mass="53116">MVLSKNYWTLCKIDLTSYDVSGYQKGYREDLLLPVQQQFQTWFPSIAELKEVSSQDDRKIQATLLSHFLSQNSASSNSWSIRAGLCLRCYISHAIVHACQKLAQQFGDRYGFSHLDLLYLVLTDDGKIKNFQEVSENSQSSYPYFWAHILRTFNPDKAGLWNWTYLLTRRHPELTRTLWVEFGLSLTTPWGKLNEIKRYQMETLSPQERDVVEAFHGVYRRDRREQGARGKCPEPSESQLQEMRDRLCQRRIIYNSSDELLEQLKTIAQFIQEQILNPTEISPPSNASAMELEFLDEHRDRAIMDAIEGVLYQRLQKLQKSAWYSEFAPHFLPSLRLIYCEKKSQSEVAKQLNMNNQSQVSRILKLKQLLKQIREQVMEQLLQILLNQAELNSNQGVLDPNAFDSLIELLSRYLDETVFLEAAKEISTAKKYQKMTSLFAQKMRYYLEYRQPI</sequence>
<comment type="caution">
    <text evidence="1">The sequence shown here is derived from an EMBL/GenBank/DDBJ whole genome shotgun (WGS) entry which is preliminary data.</text>
</comment>
<dbReference type="EMBL" id="RCBY01000015">
    <property type="protein sequence ID" value="RQH52771.1"/>
    <property type="molecule type" value="Genomic_DNA"/>
</dbReference>
<keyword evidence="2" id="KW-1185">Reference proteome</keyword>
<dbReference type="RefSeq" id="WP_124154282.1">
    <property type="nucleotide sequence ID" value="NZ_CAWOLW010000057.1"/>
</dbReference>